<dbReference type="Gene3D" id="2.120.10.30">
    <property type="entry name" value="TolB, C-terminal domain"/>
    <property type="match status" value="1"/>
</dbReference>
<comment type="caution">
    <text evidence="2">The sequence shown here is derived from an EMBL/GenBank/DDBJ whole genome shotgun (WGS) entry which is preliminary data.</text>
</comment>
<feature type="transmembrane region" description="Helical" evidence="1">
    <location>
        <begin position="12"/>
        <end position="33"/>
    </location>
</feature>
<evidence type="ECO:0000256" key="1">
    <source>
        <dbReference type="SAM" id="Phobius"/>
    </source>
</evidence>
<proteinExistence type="predicted"/>
<keyword evidence="1" id="KW-0812">Transmembrane</keyword>
<sequence length="343" mass="36368">MSGPTQLSPRARVLLVIPIALVLVSAVVVYILVTKDRQDVATSAQPTLSTMPASAVDGAPRIVVRNTEVASHYGQVAMVALNNPGGPRALLSHSCDRVFAAAQELLCLASDRGVVTTYSATVYNLSTGAAVQIPLTGSPSRARLSDDGKLAATTSFVAGDSYAATNFSTRTVVTTLATRKSVDLEDLALYDGGRRISPVDRNYWGVTFAKDDDHFYVTVAFGGVTHLAKGQLTTGRIDTVTTDAECPSLSPDGTKVAFKKRGDRARGNWRLVVMDIATGKETQLAESRSVDDQVEWLDNSRILYGLPGEGSNAAQTNVWVVPADGKGSPSMLIADAWSPAVVR</sequence>
<protein>
    <submittedName>
        <fullName evidence="2">TolB family protein</fullName>
    </submittedName>
</protein>
<reference evidence="3" key="1">
    <citation type="journal article" date="2019" name="Int. J. Syst. Evol. Microbiol.">
        <title>The Global Catalogue of Microorganisms (GCM) 10K type strain sequencing project: providing services to taxonomists for standard genome sequencing and annotation.</title>
        <authorList>
            <consortium name="The Broad Institute Genomics Platform"/>
            <consortium name="The Broad Institute Genome Sequencing Center for Infectious Disease"/>
            <person name="Wu L."/>
            <person name="Ma J."/>
        </authorList>
    </citation>
    <scope>NUCLEOTIDE SEQUENCE [LARGE SCALE GENOMIC DNA]</scope>
    <source>
        <strain evidence="3">NBRC 106593</strain>
    </source>
</reference>
<keyword evidence="1" id="KW-1133">Transmembrane helix</keyword>
<name>A0ABW2AUU9_9MICO</name>
<keyword evidence="1" id="KW-0472">Membrane</keyword>
<gene>
    <name evidence="2" type="ORF">ACFQBT_12920</name>
</gene>
<accession>A0ABW2AUU9</accession>
<dbReference type="InterPro" id="IPR011042">
    <property type="entry name" value="6-blade_b-propeller_TolB-like"/>
</dbReference>
<dbReference type="EMBL" id="JBHSWJ010000002">
    <property type="protein sequence ID" value="MFC6714670.1"/>
    <property type="molecule type" value="Genomic_DNA"/>
</dbReference>
<evidence type="ECO:0000313" key="2">
    <source>
        <dbReference type="EMBL" id="MFC6714670.1"/>
    </source>
</evidence>
<dbReference type="SUPFAM" id="SSF82171">
    <property type="entry name" value="DPP6 N-terminal domain-like"/>
    <property type="match status" value="1"/>
</dbReference>
<dbReference type="RefSeq" id="WP_377823242.1">
    <property type="nucleotide sequence ID" value="NZ_JBHSWJ010000002.1"/>
</dbReference>
<dbReference type="Proteomes" id="UP001596356">
    <property type="component" value="Unassembled WGS sequence"/>
</dbReference>
<organism evidence="2 3">
    <name type="scientific">Branchiibius cervicis</name>
    <dbReference type="NCBI Taxonomy" id="908252"/>
    <lineage>
        <taxon>Bacteria</taxon>
        <taxon>Bacillati</taxon>
        <taxon>Actinomycetota</taxon>
        <taxon>Actinomycetes</taxon>
        <taxon>Micrococcales</taxon>
        <taxon>Dermacoccaceae</taxon>
        <taxon>Branchiibius</taxon>
    </lineage>
</organism>
<keyword evidence="3" id="KW-1185">Reference proteome</keyword>
<evidence type="ECO:0000313" key="3">
    <source>
        <dbReference type="Proteomes" id="UP001596356"/>
    </source>
</evidence>